<dbReference type="EMBL" id="JEMY01000002">
    <property type="protein sequence ID" value="EXI91144.1"/>
    <property type="molecule type" value="Genomic_DNA"/>
</dbReference>
<sequence>MSQVQSKKRLSGRWSRAVLVSLLAVGAHDFFAASQAYARGATRTSINHNTNVNRNTNVNVNRNVDVDVNRRGGYHPVATGVAVGAAVAVTAAVVGSMVTTLPPSCVPYVHAGITYQQCGGAYYQPQYAGSSVTYVVVDPPR</sequence>
<dbReference type="eggNOG" id="ENOG503337X">
    <property type="taxonomic scope" value="Bacteria"/>
</dbReference>
<accession>A0A011RIY2</accession>
<dbReference type="Proteomes" id="UP000022141">
    <property type="component" value="Unassembled WGS sequence"/>
</dbReference>
<evidence type="ECO:0000256" key="1">
    <source>
        <dbReference type="SAM" id="SignalP"/>
    </source>
</evidence>
<proteinExistence type="predicted"/>
<protein>
    <recommendedName>
        <fullName evidence="4">Transmembrane protein</fullName>
    </recommendedName>
</protein>
<gene>
    <name evidence="2" type="ORF">AW11_00188</name>
</gene>
<dbReference type="STRING" id="1454004.AW11_00188"/>
<name>A0A011RIY2_ACCRE</name>
<evidence type="ECO:0000313" key="3">
    <source>
        <dbReference type="Proteomes" id="UP000022141"/>
    </source>
</evidence>
<feature type="signal peptide" evidence="1">
    <location>
        <begin position="1"/>
        <end position="32"/>
    </location>
</feature>
<organism evidence="2 3">
    <name type="scientific">Accumulibacter regalis</name>
    <dbReference type="NCBI Taxonomy" id="522306"/>
    <lineage>
        <taxon>Bacteria</taxon>
        <taxon>Pseudomonadati</taxon>
        <taxon>Pseudomonadota</taxon>
        <taxon>Betaproteobacteria</taxon>
        <taxon>Candidatus Accumulibacter</taxon>
    </lineage>
</organism>
<evidence type="ECO:0008006" key="4">
    <source>
        <dbReference type="Google" id="ProtNLM"/>
    </source>
</evidence>
<dbReference type="PATRIC" id="fig|1454004.3.peg.196"/>
<reference evidence="2" key="1">
    <citation type="submission" date="2014-02" db="EMBL/GenBank/DDBJ databases">
        <title>Expanding our view of genomic diversity in Candidatus Accumulibacter clades.</title>
        <authorList>
            <person name="Skennerton C.T."/>
            <person name="Barr J.J."/>
            <person name="Slater F.R."/>
            <person name="Bond P.L."/>
            <person name="Tyson G.W."/>
        </authorList>
    </citation>
    <scope>NUCLEOTIDE SEQUENCE [LARGE SCALE GENOMIC DNA]</scope>
</reference>
<dbReference type="AlphaFoldDB" id="A0A011RIY2"/>
<feature type="chain" id="PRO_5001462022" description="Transmembrane protein" evidence="1">
    <location>
        <begin position="33"/>
        <end position="141"/>
    </location>
</feature>
<keyword evidence="3" id="KW-1185">Reference proteome</keyword>
<comment type="caution">
    <text evidence="2">The sequence shown here is derived from an EMBL/GenBank/DDBJ whole genome shotgun (WGS) entry which is preliminary data.</text>
</comment>
<keyword evidence="1" id="KW-0732">Signal</keyword>
<evidence type="ECO:0000313" key="2">
    <source>
        <dbReference type="EMBL" id="EXI91144.1"/>
    </source>
</evidence>